<dbReference type="InterPro" id="IPR011989">
    <property type="entry name" value="ARM-like"/>
</dbReference>
<evidence type="ECO:0000313" key="2">
    <source>
        <dbReference type="Proteomes" id="UP000032066"/>
    </source>
</evidence>
<dbReference type="Gene3D" id="1.25.10.10">
    <property type="entry name" value="Leucine-rich Repeat Variant"/>
    <property type="match status" value="3"/>
</dbReference>
<dbReference type="AlphaFoldDB" id="A0A0D0P5V4"/>
<protein>
    <recommendedName>
        <fullName evidence="3">Leucine rich repeat variant</fullName>
    </recommendedName>
</protein>
<proteinExistence type="predicted"/>
<evidence type="ECO:0000313" key="1">
    <source>
        <dbReference type="EMBL" id="KIQ67001.1"/>
    </source>
</evidence>
<dbReference type="RefSeq" id="WP_043908689.1">
    <property type="nucleotide sequence ID" value="NZ_JXZB01000001.1"/>
</dbReference>
<sequence length="497" mass="52157">MRRHVWAGLAENPALPVEAVDRLVAMPELSMELAGRVGLTERQVEVLAGRGVVEARGLAVSGLLTAERVDPSRQPVAALGLLWAGLAPVEWACTVLERPELRAELAACPVLPAEVSRRLAGDADPAVPIALAGATTDPEIAALLAAHPSEHVRAELGFNEGTPSAVLADLINDRPPLAGCEVCARHAVPWVHPLDCPDLDCTLPGGAACDGSHQYARHGILQAVLGHPAAPVVDVLRHLDTPSPFLRAQLARRTDLPASAYAALAVGPESWAREELAGNAAIGEELIRQLAADRSDEVRRSAARNPQVPLDVLDQVCGVVRQLPPRIAAATRAELDALATAADPEVRRVTALHRDLPAPVRDLLADDPVAKVAAAVAPHPGLDEGQLRAMHRRHGRAVAAGIAANPSATPAVLAELVRADHNVATLRALATHPAADGPTLTACLRDTRARRSVASHPALPLDELRSLLEDADPVTVQRAAANPALPVADLLRLMPPG</sequence>
<comment type="caution">
    <text evidence="1">The sequence shown here is derived from an EMBL/GenBank/DDBJ whole genome shotgun (WGS) entry which is preliminary data.</text>
</comment>
<dbReference type="EMBL" id="JXZB01000001">
    <property type="protein sequence ID" value="KIQ67001.1"/>
    <property type="molecule type" value="Genomic_DNA"/>
</dbReference>
<dbReference type="Proteomes" id="UP000032066">
    <property type="component" value="Unassembled WGS sequence"/>
</dbReference>
<accession>A0A0D0P5V4</accession>
<dbReference type="OrthoDB" id="3666466at2"/>
<dbReference type="PATRIC" id="fig|2064.6.peg.1376"/>
<dbReference type="STRING" id="2064.TR51_06290"/>
<organism evidence="1 2">
    <name type="scientific">Kitasatospora griseola</name>
    <name type="common">Streptomyces griseolosporeus</name>
    <dbReference type="NCBI Taxonomy" id="2064"/>
    <lineage>
        <taxon>Bacteria</taxon>
        <taxon>Bacillati</taxon>
        <taxon>Actinomycetota</taxon>
        <taxon>Actinomycetes</taxon>
        <taxon>Kitasatosporales</taxon>
        <taxon>Streptomycetaceae</taxon>
        <taxon>Kitasatospora</taxon>
    </lineage>
</organism>
<name>A0A0D0P5V4_KITGR</name>
<evidence type="ECO:0008006" key="3">
    <source>
        <dbReference type="Google" id="ProtNLM"/>
    </source>
</evidence>
<keyword evidence="2" id="KW-1185">Reference proteome</keyword>
<gene>
    <name evidence="1" type="ORF">TR51_06290</name>
</gene>
<reference evidence="1 2" key="1">
    <citation type="submission" date="2015-02" db="EMBL/GenBank/DDBJ databases">
        <title>Draft genome sequence of Kitasatospora griseola MF730-N6, a bafilomycin, terpentecin and satosporin producer.</title>
        <authorList>
            <person name="Arens J.C."/>
            <person name="Haltli B."/>
            <person name="Kerr R.G."/>
        </authorList>
    </citation>
    <scope>NUCLEOTIDE SEQUENCE [LARGE SCALE GENOMIC DNA]</scope>
    <source>
        <strain evidence="1 2">MF730-N6</strain>
    </source>
</reference>